<sequence>MATGRALLALAADEMPVAEDLPGLRRSMRVVLMHHLGGRGLKSWEMLEDLARAGRFTSGLGTRDSGLGTAGPGPGTGDRGLGTA</sequence>
<dbReference type="InterPro" id="IPR042242">
    <property type="entry name" value="RecO_C"/>
</dbReference>
<organism evidence="2 3">
    <name type="scientific">Xanthomonas graminis pv. poae</name>
    <dbReference type="NCBI Taxonomy" id="227946"/>
    <lineage>
        <taxon>Bacteria</taxon>
        <taxon>Pseudomonadati</taxon>
        <taxon>Pseudomonadota</taxon>
        <taxon>Gammaproteobacteria</taxon>
        <taxon>Lysobacterales</taxon>
        <taxon>Lysobacteraceae</taxon>
        <taxon>Xanthomonas</taxon>
        <taxon>Xanthomonas translucens group</taxon>
        <taxon>Xanthomonas graminis</taxon>
    </lineage>
</organism>
<dbReference type="Proteomes" id="UP000041247">
    <property type="component" value="Unassembled WGS sequence"/>
</dbReference>
<protein>
    <submittedName>
        <fullName evidence="2">Uncharacterized protein</fullName>
    </submittedName>
</protein>
<dbReference type="EMBL" id="CXOK01000063">
    <property type="protein sequence ID" value="CTP89383.1"/>
    <property type="molecule type" value="Genomic_DNA"/>
</dbReference>
<accession>A0A0K2ZUS5</accession>
<dbReference type="Gene3D" id="1.20.1440.120">
    <property type="entry name" value="Recombination protein O, C-terminal domain"/>
    <property type="match status" value="1"/>
</dbReference>
<name>A0A0K2ZUS5_9XANT</name>
<dbReference type="AlphaFoldDB" id="A0A0K2ZUS5"/>
<feature type="region of interest" description="Disordered" evidence="1">
    <location>
        <begin position="59"/>
        <end position="84"/>
    </location>
</feature>
<evidence type="ECO:0000256" key="1">
    <source>
        <dbReference type="SAM" id="MobiDB-lite"/>
    </source>
</evidence>
<feature type="compositionally biased region" description="Gly residues" evidence="1">
    <location>
        <begin position="68"/>
        <end position="84"/>
    </location>
</feature>
<gene>
    <name evidence="2" type="ORF">XTPLMG728_2217</name>
</gene>
<proteinExistence type="predicted"/>
<reference evidence="2 3" key="1">
    <citation type="submission" date="2015-07" db="EMBL/GenBank/DDBJ databases">
        <authorList>
            <person name="Noorani M."/>
        </authorList>
    </citation>
    <scope>NUCLEOTIDE SEQUENCE [LARGE SCALE GENOMIC DNA]</scope>
    <source>
        <strain evidence="2">LMG728</strain>
    </source>
</reference>
<evidence type="ECO:0000313" key="2">
    <source>
        <dbReference type="EMBL" id="CTP89383.1"/>
    </source>
</evidence>
<evidence type="ECO:0000313" key="3">
    <source>
        <dbReference type="Proteomes" id="UP000041247"/>
    </source>
</evidence>